<dbReference type="AlphaFoldDB" id="A6FX59"/>
<dbReference type="OrthoDB" id="8481850at2"/>
<feature type="compositionally biased region" description="Polar residues" evidence="2">
    <location>
        <begin position="513"/>
        <end position="523"/>
    </location>
</feature>
<feature type="region of interest" description="Disordered" evidence="2">
    <location>
        <begin position="512"/>
        <end position="532"/>
    </location>
</feature>
<evidence type="ECO:0000313" key="4">
    <source>
        <dbReference type="Proteomes" id="UP000005801"/>
    </source>
</evidence>
<reference evidence="3 4" key="1">
    <citation type="submission" date="2007-06" db="EMBL/GenBank/DDBJ databases">
        <authorList>
            <person name="Shimkets L."/>
            <person name="Ferriera S."/>
            <person name="Johnson J."/>
            <person name="Kravitz S."/>
            <person name="Beeson K."/>
            <person name="Sutton G."/>
            <person name="Rogers Y.-H."/>
            <person name="Friedman R."/>
            <person name="Frazier M."/>
            <person name="Venter J.C."/>
        </authorList>
    </citation>
    <scope>NUCLEOTIDE SEQUENCE [LARGE SCALE GENOMIC DNA]</scope>
    <source>
        <strain evidence="3 4">SIR-1</strain>
    </source>
</reference>
<sequence length="685" mass="71282">MRATDLPHRLVAPVALACVTLACTPGGIALDGDDGAGESDTAADEIGDSEGSGSSEADSSSESGTDEAESGETETETGETGETGTETDTDWGDEWDDEDDFDTGTLPEPPEPTLNFLPTKRFAFWWDDTFAAEDYQLFQLLPGAAEAQPLGEPSTATNPTLLHQPLFRRLGASYHVRACNLDGCTDSDPMVVDAAIDGAIGHVKASNAQGGDWFGWDVALSLDGQTMAVSARREDGGVGGVGGDPNDESIGKAGAVYIFVRDAQGEWSEQAYIKSPVPKPETYFGEHIALSGDGNTLAVASPWEKSDAVGIGGDPDDHSAQQSGAAFVYVRGGPNLDQWSFQEYVKASNAEAYDRFGMSVALSGDGDLLAVGATGEDSLSTGFDGPMDNGWDVSSIGAVYLFERGLDDTWVEAHYVKASNAQGGDNFGEDLSISADGDTFAVSARYEDSGSGGVNGDQDDNSVGGSGAVYVFHRPDGPGSAWAQEAYVKAPHPTHGARFGNQIRLSADGDTLAVSSPEENSGATGIDGDPLDTSADDSGAVFLFRRDPMNQWSQQAYVKASNTGEEDFFGAGLGLSADGNVLAVGAHEEDSAGVGIDSAAAQDTDELDSSGAAYVFAFEDGAWSQVAYLKAPNTDDLDDFGSCVALSGDGETLAVGAYREDDTSKGVNNPPEEGLAFESGAVFLY</sequence>
<dbReference type="Pfam" id="PF14312">
    <property type="entry name" value="FG-GAP_2"/>
    <property type="match status" value="3"/>
</dbReference>
<dbReference type="InterPro" id="IPR013517">
    <property type="entry name" value="FG-GAP"/>
</dbReference>
<name>A6FX59_9BACT</name>
<gene>
    <name evidence="3" type="ORF">PPSIR1_05433</name>
</gene>
<feature type="compositionally biased region" description="Acidic residues" evidence="2">
    <location>
        <begin position="64"/>
        <end position="102"/>
    </location>
</feature>
<dbReference type="PANTHER" id="PTHR36220">
    <property type="entry name" value="UNNAMED PRODUCT"/>
    <property type="match status" value="1"/>
</dbReference>
<dbReference type="Gene3D" id="2.130.10.130">
    <property type="entry name" value="Integrin alpha, N-terminal"/>
    <property type="match status" value="3"/>
</dbReference>
<dbReference type="SUPFAM" id="SSF50965">
    <property type="entry name" value="Galactose oxidase, central domain"/>
    <property type="match status" value="1"/>
</dbReference>
<evidence type="ECO:0000256" key="2">
    <source>
        <dbReference type="SAM" id="MobiDB-lite"/>
    </source>
</evidence>
<accession>A6FX59</accession>
<dbReference type="InterPro" id="IPR011043">
    <property type="entry name" value="Gal_Oxase/kelch_b-propeller"/>
</dbReference>
<feature type="region of interest" description="Disordered" evidence="2">
    <location>
        <begin position="31"/>
        <end position="114"/>
    </location>
</feature>
<dbReference type="eggNOG" id="COG2304">
    <property type="taxonomic scope" value="Bacteria"/>
</dbReference>
<dbReference type="STRING" id="391625.PPSIR1_05433"/>
<keyword evidence="4" id="KW-1185">Reference proteome</keyword>
<dbReference type="GO" id="GO:0016301">
    <property type="term" value="F:kinase activity"/>
    <property type="evidence" value="ECO:0007669"/>
    <property type="project" value="UniProtKB-KW"/>
</dbReference>
<protein>
    <submittedName>
        <fullName evidence="3">PAS/PAC sensor signal transduction histidine kinase</fullName>
    </submittedName>
</protein>
<dbReference type="PROSITE" id="PS51257">
    <property type="entry name" value="PROKAR_LIPOPROTEIN"/>
    <property type="match status" value="1"/>
</dbReference>
<keyword evidence="3" id="KW-0418">Kinase</keyword>
<dbReference type="RefSeq" id="WP_006969058.1">
    <property type="nucleotide sequence ID" value="NZ_ABCS01000001.1"/>
</dbReference>
<proteinExistence type="predicted"/>
<comment type="caution">
    <text evidence="3">The sequence shown here is derived from an EMBL/GenBank/DDBJ whole genome shotgun (WGS) entry which is preliminary data.</text>
</comment>
<keyword evidence="1" id="KW-0732">Signal</keyword>
<evidence type="ECO:0000256" key="1">
    <source>
        <dbReference type="ARBA" id="ARBA00022729"/>
    </source>
</evidence>
<feature type="compositionally biased region" description="Low complexity" evidence="2">
    <location>
        <begin position="49"/>
        <end position="63"/>
    </location>
</feature>
<organism evidence="3 4">
    <name type="scientific">Plesiocystis pacifica SIR-1</name>
    <dbReference type="NCBI Taxonomy" id="391625"/>
    <lineage>
        <taxon>Bacteria</taxon>
        <taxon>Pseudomonadati</taxon>
        <taxon>Myxococcota</taxon>
        <taxon>Polyangia</taxon>
        <taxon>Nannocystales</taxon>
        <taxon>Nannocystaceae</taxon>
        <taxon>Plesiocystis</taxon>
    </lineage>
</organism>
<dbReference type="EMBL" id="ABCS01000001">
    <property type="protein sequence ID" value="EDM81883.1"/>
    <property type="molecule type" value="Genomic_DNA"/>
</dbReference>
<dbReference type="InterPro" id="IPR028994">
    <property type="entry name" value="Integrin_alpha_N"/>
</dbReference>
<dbReference type="Proteomes" id="UP000005801">
    <property type="component" value="Unassembled WGS sequence"/>
</dbReference>
<feature type="compositionally biased region" description="Acidic residues" evidence="2">
    <location>
        <begin position="31"/>
        <end position="48"/>
    </location>
</feature>
<evidence type="ECO:0000313" key="3">
    <source>
        <dbReference type="EMBL" id="EDM81883.1"/>
    </source>
</evidence>
<keyword evidence="3" id="KW-0808">Transferase</keyword>
<dbReference type="PANTHER" id="PTHR36220:SF1">
    <property type="entry name" value="GAMMA TUBULIN COMPLEX COMPONENT C-TERMINAL DOMAIN-CONTAINING PROTEIN"/>
    <property type="match status" value="1"/>
</dbReference>